<feature type="transmembrane region" description="Helical" evidence="1">
    <location>
        <begin position="137"/>
        <end position="157"/>
    </location>
</feature>
<protein>
    <recommendedName>
        <fullName evidence="4">Cytochrome b561 domain-containing protein</fullName>
    </recommendedName>
</protein>
<gene>
    <name evidence="2" type="ORF">Ocin01_13136</name>
</gene>
<organism evidence="2 3">
    <name type="scientific">Orchesella cincta</name>
    <name type="common">Springtail</name>
    <name type="synonym">Podura cincta</name>
    <dbReference type="NCBI Taxonomy" id="48709"/>
    <lineage>
        <taxon>Eukaryota</taxon>
        <taxon>Metazoa</taxon>
        <taxon>Ecdysozoa</taxon>
        <taxon>Arthropoda</taxon>
        <taxon>Hexapoda</taxon>
        <taxon>Collembola</taxon>
        <taxon>Entomobryomorpha</taxon>
        <taxon>Entomobryoidea</taxon>
        <taxon>Orchesellidae</taxon>
        <taxon>Orchesellinae</taxon>
        <taxon>Orchesella</taxon>
    </lineage>
</organism>
<keyword evidence="1" id="KW-0812">Transmembrane</keyword>
<evidence type="ECO:0000256" key="1">
    <source>
        <dbReference type="SAM" id="Phobius"/>
    </source>
</evidence>
<accession>A0A1D2MKK8</accession>
<evidence type="ECO:0000313" key="3">
    <source>
        <dbReference type="Proteomes" id="UP000094527"/>
    </source>
</evidence>
<feature type="transmembrane region" description="Helical" evidence="1">
    <location>
        <begin position="83"/>
        <end position="105"/>
    </location>
</feature>
<comment type="caution">
    <text evidence="2">The sequence shown here is derived from an EMBL/GenBank/DDBJ whole genome shotgun (WGS) entry which is preliminary data.</text>
</comment>
<evidence type="ECO:0000313" key="2">
    <source>
        <dbReference type="EMBL" id="ODM93547.1"/>
    </source>
</evidence>
<feature type="transmembrane region" description="Helical" evidence="1">
    <location>
        <begin position="50"/>
        <end position="71"/>
    </location>
</feature>
<keyword evidence="1" id="KW-1133">Transmembrane helix</keyword>
<evidence type="ECO:0008006" key="4">
    <source>
        <dbReference type="Google" id="ProtNLM"/>
    </source>
</evidence>
<dbReference type="EMBL" id="LJIJ01000958">
    <property type="protein sequence ID" value="ODM93547.1"/>
    <property type="molecule type" value="Genomic_DNA"/>
</dbReference>
<dbReference type="AlphaFoldDB" id="A0A1D2MKK8"/>
<sequence>MVYFGYFSGGSNADHGVVYHVWIGNIYIVTLALCYVSAWGRNKDTVVTKIAELIHGCFGYVTISLAVFSVYSSPGLGSTSKMLVYLMVATQIVFMMLLSCHICLLDKKMGMRPKRSHFPTVEARFDELPVPKAKFRIILLIIFSSITFSLSTASCFFE</sequence>
<name>A0A1D2MKK8_ORCCI</name>
<reference evidence="2 3" key="1">
    <citation type="journal article" date="2016" name="Genome Biol. Evol.">
        <title>Gene Family Evolution Reflects Adaptation to Soil Environmental Stressors in the Genome of the Collembolan Orchesella cincta.</title>
        <authorList>
            <person name="Faddeeva-Vakhrusheva A."/>
            <person name="Derks M.F."/>
            <person name="Anvar S.Y."/>
            <person name="Agamennone V."/>
            <person name="Suring W."/>
            <person name="Smit S."/>
            <person name="van Straalen N.M."/>
            <person name="Roelofs D."/>
        </authorList>
    </citation>
    <scope>NUCLEOTIDE SEQUENCE [LARGE SCALE GENOMIC DNA]</scope>
    <source>
        <tissue evidence="2">Mixed pool</tissue>
    </source>
</reference>
<keyword evidence="1" id="KW-0472">Membrane</keyword>
<dbReference type="Proteomes" id="UP000094527">
    <property type="component" value="Unassembled WGS sequence"/>
</dbReference>
<proteinExistence type="predicted"/>
<keyword evidence="3" id="KW-1185">Reference proteome</keyword>
<feature type="transmembrane region" description="Helical" evidence="1">
    <location>
        <begin position="20"/>
        <end position="38"/>
    </location>
</feature>